<proteinExistence type="predicted"/>
<dbReference type="InterPro" id="IPR043128">
    <property type="entry name" value="Rev_trsase/Diguanyl_cyclase"/>
</dbReference>
<dbReference type="InterPro" id="IPR013103">
    <property type="entry name" value="RVT_2"/>
</dbReference>
<keyword evidence="5" id="KW-1185">Reference proteome</keyword>
<reference evidence="4" key="2">
    <citation type="submission" date="2022-01" db="EMBL/GenBank/DDBJ databases">
        <authorList>
            <person name="Yamashiro T."/>
            <person name="Shiraishi A."/>
            <person name="Satake H."/>
            <person name="Nakayama K."/>
        </authorList>
    </citation>
    <scope>NUCLEOTIDE SEQUENCE</scope>
</reference>
<dbReference type="EMBL" id="BQNB010016471">
    <property type="protein sequence ID" value="GJT52179.1"/>
    <property type="molecule type" value="Genomic_DNA"/>
</dbReference>
<sequence>MMAIFMDDFSVFRDSFSSCLSHVDKMLKRCEHTNLVLNWEKCHFMAKEGIILGHKILKSRIEVDRAKVDVIAKLPPPDFPSKESDFSKRLRLFSRPSVERHLRPLKKKLTETLKLVAPDWDLPFEIMCDASNFAVGAVPGQQFDVINRDKKGAENVAADHLSRLENPDQSDPEKKEITETFSFETLRMVTFRSDANTPWFADIANYHAGNFILKGMSSHQKKKFFKDVKHYFWDDPYLFRICADQVIRRCVYGQEAVDILTACHNGPTGGHHGKISQRDEMPQNAIQVCEIFDIWGIDFMGPFPSSRGNKYILVAVDYLSKWVEAKALPTNDARVVCKFLKSLFARFGTPRAIISDRGTHFCNDQFAKVMLKYGVTHRLSTAYHPQTSGQVEVSNRGLKRILERTVGENRASWSDKLEDALWAFRTAKKRKRIIHKDHSLDQVIGDLQSATQTRNMSKNLKEHGFVSTIQQRTNHKDLQNCLFACLLSHEEPKKVIHALKDPSWIKAMNKKDERGIAIRNKTRLVAQGYTQEEGIDYDKVFAPVARIKAIRIFLAYASFKDFMVYQIDVKSAFLYGKIEEEVEKALYGLHQSPRAWYETLSTYMLDNGFKEGKLTRPYSSKGTKMSSIGELTFFLGLQVKEKKDGIFISQDKYVDEISKKFGFTEVKTASTPMETQKPLLKDEDGEEVDVHMYRSMIGSLMYLTSSRPDIMFVVCACARYQVNPKVSHLHAVKRIFRYLKGQPKLGLWYPKDSPFDLVAYTDSDYAGASLDRKSTTGGCQFLGCRLISWQCKKQTVVANSTTEAEYVAASSCCGQVLWIQNQLLDYGRDLQLEDAEGVDCLPKSTIFEQLTLMGSKTTAWNEFSSTMASVPQPSGPTESVADETAHKELGDSLVRAATTTSSLEAEQDSSNITKTRSKATPNESSSLGTTLGGGPRCQETIGDTTARTRLKLNELMELCTTLQNMVLDLEKTKMTQHNVIASLKRRVKKLEKKNRSRTHKLKILYKVGLTARVESSRDEESLGEDVSKQGRINAIDANEEITLVSVQDDADKEMFDVDDLNGKEVFVARKNENVVEEVVDAAQVSTAATTVTITTKEITLGQALEALKTLKPKVKGIVFPEPEPVKPMKKKDQISFDEEVALKLQAKFNKEERLAREKAEKEKEANIALIETWYDTQAKIDVDYQLAERLQAQEQEELSIEEKATLFQQLLEKRRKHFAAKRAEENINKPPTKAKQKKIMCTYLKNMKGYKLNDLKLKDFDSIQEMFDKAFKRVNTFEDFRTELVEGKEKRIGAELIQESTKKQKVENDKELRFVIMGVI</sequence>
<evidence type="ECO:0000313" key="4">
    <source>
        <dbReference type="EMBL" id="GJT52179.1"/>
    </source>
</evidence>
<dbReference type="Pfam" id="PF00665">
    <property type="entry name" value="rve"/>
    <property type="match status" value="1"/>
</dbReference>
<dbReference type="PANTHER" id="PTHR11439:SF495">
    <property type="entry name" value="REVERSE TRANSCRIPTASE, RNA-DEPENDENT DNA POLYMERASE-RELATED"/>
    <property type="match status" value="1"/>
</dbReference>
<keyword evidence="1" id="KW-0175">Coiled coil</keyword>
<feature type="compositionally biased region" description="Polar residues" evidence="2">
    <location>
        <begin position="899"/>
        <end position="923"/>
    </location>
</feature>
<evidence type="ECO:0000256" key="1">
    <source>
        <dbReference type="SAM" id="Coils"/>
    </source>
</evidence>
<dbReference type="Gene3D" id="3.30.420.10">
    <property type="entry name" value="Ribonuclease H-like superfamily/Ribonuclease H"/>
    <property type="match status" value="1"/>
</dbReference>
<dbReference type="InterPro" id="IPR036397">
    <property type="entry name" value="RNaseH_sf"/>
</dbReference>
<organism evidence="4 5">
    <name type="scientific">Tanacetum coccineum</name>
    <dbReference type="NCBI Taxonomy" id="301880"/>
    <lineage>
        <taxon>Eukaryota</taxon>
        <taxon>Viridiplantae</taxon>
        <taxon>Streptophyta</taxon>
        <taxon>Embryophyta</taxon>
        <taxon>Tracheophyta</taxon>
        <taxon>Spermatophyta</taxon>
        <taxon>Magnoliopsida</taxon>
        <taxon>eudicotyledons</taxon>
        <taxon>Gunneridae</taxon>
        <taxon>Pentapetalae</taxon>
        <taxon>asterids</taxon>
        <taxon>campanulids</taxon>
        <taxon>Asterales</taxon>
        <taxon>Asteraceae</taxon>
        <taxon>Asteroideae</taxon>
        <taxon>Anthemideae</taxon>
        <taxon>Anthemidinae</taxon>
        <taxon>Tanacetum</taxon>
    </lineage>
</organism>
<dbReference type="Proteomes" id="UP001151760">
    <property type="component" value="Unassembled WGS sequence"/>
</dbReference>
<dbReference type="InterPro" id="IPR012337">
    <property type="entry name" value="RNaseH-like_sf"/>
</dbReference>
<feature type="coiled-coil region" evidence="1">
    <location>
        <begin position="952"/>
        <end position="1000"/>
    </location>
</feature>
<dbReference type="CDD" id="cd09272">
    <property type="entry name" value="RNase_HI_RT_Ty1"/>
    <property type="match status" value="1"/>
</dbReference>
<protein>
    <submittedName>
        <fullName evidence="4">Uncharacterized mitochondrial protein-like protein</fullName>
    </submittedName>
</protein>
<feature type="region of interest" description="Disordered" evidence="2">
    <location>
        <begin position="899"/>
        <end position="940"/>
    </location>
</feature>
<gene>
    <name evidence="4" type="ORF">Tco_0978336</name>
</gene>
<dbReference type="PANTHER" id="PTHR11439">
    <property type="entry name" value="GAG-POL-RELATED RETROTRANSPOSON"/>
    <property type="match status" value="1"/>
</dbReference>
<evidence type="ECO:0000259" key="3">
    <source>
        <dbReference type="PROSITE" id="PS50994"/>
    </source>
</evidence>
<dbReference type="InterPro" id="IPR001584">
    <property type="entry name" value="Integrase_cat-core"/>
</dbReference>
<evidence type="ECO:0000313" key="5">
    <source>
        <dbReference type="Proteomes" id="UP001151760"/>
    </source>
</evidence>
<evidence type="ECO:0000256" key="2">
    <source>
        <dbReference type="SAM" id="MobiDB-lite"/>
    </source>
</evidence>
<dbReference type="InterPro" id="IPR043502">
    <property type="entry name" value="DNA/RNA_pol_sf"/>
</dbReference>
<dbReference type="Gene3D" id="3.30.70.270">
    <property type="match status" value="1"/>
</dbReference>
<reference evidence="4" key="1">
    <citation type="journal article" date="2022" name="Int. J. Mol. Sci.">
        <title>Draft Genome of Tanacetum Coccineum: Genomic Comparison of Closely Related Tanacetum-Family Plants.</title>
        <authorList>
            <person name="Yamashiro T."/>
            <person name="Shiraishi A."/>
            <person name="Nakayama K."/>
            <person name="Satake H."/>
        </authorList>
    </citation>
    <scope>NUCLEOTIDE SEQUENCE</scope>
</reference>
<feature type="domain" description="Integrase catalytic" evidence="3">
    <location>
        <begin position="278"/>
        <end position="402"/>
    </location>
</feature>
<name>A0ABQ5EMU5_9ASTR</name>
<dbReference type="PROSITE" id="PS50994">
    <property type="entry name" value="INTEGRASE"/>
    <property type="match status" value="1"/>
</dbReference>
<feature type="coiled-coil region" evidence="1">
    <location>
        <begin position="1144"/>
        <end position="1171"/>
    </location>
</feature>
<dbReference type="SUPFAM" id="SSF56672">
    <property type="entry name" value="DNA/RNA polymerases"/>
    <property type="match status" value="2"/>
</dbReference>
<accession>A0ABQ5EMU5</accession>
<dbReference type="Pfam" id="PF07727">
    <property type="entry name" value="RVT_2"/>
    <property type="match status" value="1"/>
</dbReference>
<dbReference type="SUPFAM" id="SSF53098">
    <property type="entry name" value="Ribonuclease H-like"/>
    <property type="match status" value="1"/>
</dbReference>
<comment type="caution">
    <text evidence="4">The sequence shown here is derived from an EMBL/GenBank/DDBJ whole genome shotgun (WGS) entry which is preliminary data.</text>
</comment>